<dbReference type="EMBL" id="LPJV01000038">
    <property type="protein sequence ID" value="KWF50839.1"/>
    <property type="molecule type" value="Genomic_DNA"/>
</dbReference>
<evidence type="ECO:0000313" key="2">
    <source>
        <dbReference type="Proteomes" id="UP000063236"/>
    </source>
</evidence>
<sequence length="838" mass="95284">MSNATIQQALGNLFDKQRIVFWYDTRREFRADFEALSLAGVEKIELANNEFGVKYRVLREQPEQKFLLFKDGPEPEYLANWLLDVQLASGSTFRTDQVALWLAELELGPDTYPLLEAHLAFFEAAKRREKLKILLEPSDSDSALRKKMLAVCVGNDDPRLDAMLEALLAELASGADTKWKLIERSGLHTHFWELMKRAYGYVSEQPGLQDFVIELFNSCFLSEVDAGYKPRLTSDAKVFIQRWKDSRSHAQAFETLSEQCANVLQVEDLLQGLSYRTLMPVDEFEAIDRKILSELVRQVSARTVSAQEVEQWVRQRRQGHWFDRYQHVYQAIEHAAQFMQTLELTQLEMDSLADGVHKYTQSWFRLDQRYRKFIFHGRESGQVSLLQALSQQVENLYTNNFLSHLNVRWQRFVDVCQQWEAAPVVTQADFFERFVQPALTRKGKVCVLISDAFRYEVGEELQSLIRREDRFDAELVPALSCLPSYTQLGMASLLPHKTLQIVEDGSGEVVADGISATGTANRARILAQTVAASTAVLAKDVLAMGKEDSRALVRDHDVVYVYHNLIDKTGDTRDTEERVFGAAEETLEELLRVIKKLANANASNIVVTADHGFIYQHHPLQDSDFLSTEPSGDEILYTDRRFVLGRGLREHSSFKTLQPQQLGLAGGLQVQIPKSINRLRLKGSGSRFVHGGATLQEVVIPVISINKKRQSDVGKVEVELIGGGGKTITTGQLAVVLYQTEPVTDKRQPRRLRVGLYALGGEGEVISDVQELSFDMASSNPREREVAVRFILSRKADDYNNQQVELRMDEPVDGTSHHTRYQSVRYTIRRSFTSEFDF</sequence>
<dbReference type="SUPFAM" id="SSF53649">
    <property type="entry name" value="Alkaline phosphatase-like"/>
    <property type="match status" value="1"/>
</dbReference>
<dbReference type="Gene3D" id="3.40.720.10">
    <property type="entry name" value="Alkaline Phosphatase, subunit A"/>
    <property type="match status" value="1"/>
</dbReference>
<dbReference type="InterPro" id="IPR017850">
    <property type="entry name" value="Alkaline_phosphatase_core_sf"/>
</dbReference>
<comment type="caution">
    <text evidence="1">The sequence shown here is derived from an EMBL/GenBank/DDBJ whole genome shotgun (WGS) entry which is preliminary data.</text>
</comment>
<evidence type="ECO:0000313" key="1">
    <source>
        <dbReference type="EMBL" id="KWF50839.1"/>
    </source>
</evidence>
<dbReference type="InterPro" id="IPR014060">
    <property type="entry name" value="PglZ"/>
</dbReference>
<protein>
    <submittedName>
        <fullName evidence="1">Alkaline phosphatase</fullName>
    </submittedName>
</protein>
<dbReference type="Proteomes" id="UP000063236">
    <property type="component" value="Unassembled WGS sequence"/>
</dbReference>
<accession>A0AAW3PD78</accession>
<dbReference type="RefSeq" id="WP_060189444.1">
    <property type="nucleotide sequence ID" value="NZ_LPJS01000049.1"/>
</dbReference>
<name>A0AAW3PD78_9BURK</name>
<dbReference type="Pfam" id="PF08665">
    <property type="entry name" value="PglZ"/>
    <property type="match status" value="1"/>
</dbReference>
<reference evidence="1 2" key="1">
    <citation type="submission" date="2015-11" db="EMBL/GenBank/DDBJ databases">
        <title>Expanding the genomic diversity of Burkholderia species for the development of highly accurate diagnostics.</title>
        <authorList>
            <person name="Sahl J."/>
            <person name="Keim P."/>
            <person name="Wagner D."/>
        </authorList>
    </citation>
    <scope>NUCLEOTIDE SEQUENCE [LARGE SCALE GENOMIC DNA]</scope>
    <source>
        <strain evidence="1 2">MSMB378WGS</strain>
    </source>
</reference>
<gene>
    <name evidence="1" type="ORF">WL88_20080</name>
</gene>
<proteinExistence type="predicted"/>
<dbReference type="NCBIfam" id="TIGR02687">
    <property type="entry name" value="BREX-1 system phosphatase PglZ type A"/>
    <property type="match status" value="1"/>
</dbReference>
<dbReference type="AlphaFoldDB" id="A0AAW3PD78"/>
<organism evidence="1 2">
    <name type="scientific">Burkholderia diffusa</name>
    <dbReference type="NCBI Taxonomy" id="488732"/>
    <lineage>
        <taxon>Bacteria</taxon>
        <taxon>Pseudomonadati</taxon>
        <taxon>Pseudomonadota</taxon>
        <taxon>Betaproteobacteria</taxon>
        <taxon>Burkholderiales</taxon>
        <taxon>Burkholderiaceae</taxon>
        <taxon>Burkholderia</taxon>
        <taxon>Burkholderia cepacia complex</taxon>
    </lineage>
</organism>